<protein>
    <submittedName>
        <fullName evidence="1">Avd-like protein</fullName>
    </submittedName>
</protein>
<proteinExistence type="predicted"/>
<evidence type="ECO:0000313" key="1">
    <source>
        <dbReference type="EMBL" id="DAF91643.1"/>
    </source>
</evidence>
<name>A0A8S5UB38_9CAUD</name>
<organism evidence="1">
    <name type="scientific">Siphoviridae sp. ct8Cp41</name>
    <dbReference type="NCBI Taxonomy" id="2825358"/>
    <lineage>
        <taxon>Viruses</taxon>
        <taxon>Duplodnaviria</taxon>
        <taxon>Heunggongvirae</taxon>
        <taxon>Uroviricota</taxon>
        <taxon>Caudoviricetes</taxon>
    </lineage>
</organism>
<sequence length="133" mass="15241">MSVLKSQRKESSIKFLDTAYDLELHTLKCCMKLPKRYTFFIGTELSHLASEVHNHCKAANSIYPTNEHEAQMRRDHLIEANNCLQALIGKCSILMELQHGLSEHALEHWADLMIDEGRLIAGAKKSDKARFKF</sequence>
<reference evidence="1" key="1">
    <citation type="journal article" date="2021" name="Proc. Natl. Acad. Sci. U.S.A.">
        <title>A Catalog of Tens of Thousands of Viruses from Human Metagenomes Reveals Hidden Associations with Chronic Diseases.</title>
        <authorList>
            <person name="Tisza M.J."/>
            <person name="Buck C.B."/>
        </authorList>
    </citation>
    <scope>NUCLEOTIDE SEQUENCE</scope>
    <source>
        <strain evidence="1">Ct8Cp41</strain>
    </source>
</reference>
<accession>A0A8S5UB38</accession>
<dbReference type="EMBL" id="BK016059">
    <property type="protein sequence ID" value="DAF91643.1"/>
    <property type="molecule type" value="Genomic_DNA"/>
</dbReference>